<evidence type="ECO:0000313" key="2">
    <source>
        <dbReference type="Ensembl" id="ENSVKKP00000016548.1"/>
    </source>
</evidence>
<dbReference type="PANTHER" id="PTHR35258:SF1">
    <property type="entry name" value="SPERMATOGENESIS-ASSOCIATED PROTEIN 22"/>
    <property type="match status" value="1"/>
</dbReference>
<dbReference type="GO" id="GO:0051445">
    <property type="term" value="P:regulation of meiotic cell cycle"/>
    <property type="evidence" value="ECO:0007669"/>
    <property type="project" value="TreeGrafter"/>
</dbReference>
<dbReference type="GO" id="GO:0007276">
    <property type="term" value="P:gamete generation"/>
    <property type="evidence" value="ECO:0007669"/>
    <property type="project" value="InterPro"/>
</dbReference>
<reference evidence="2" key="1">
    <citation type="submission" date="2025-08" db="UniProtKB">
        <authorList>
            <consortium name="Ensembl"/>
        </authorList>
    </citation>
    <scope>IDENTIFICATION</scope>
</reference>
<evidence type="ECO:0000313" key="3">
    <source>
        <dbReference type="Proteomes" id="UP000694545"/>
    </source>
</evidence>
<feature type="region of interest" description="Disordered" evidence="1">
    <location>
        <begin position="86"/>
        <end position="124"/>
    </location>
</feature>
<keyword evidence="3" id="KW-1185">Reference proteome</keyword>
<protein>
    <submittedName>
        <fullName evidence="2">Spermatogenesis associated 22</fullName>
    </submittedName>
</protein>
<feature type="region of interest" description="Disordered" evidence="1">
    <location>
        <begin position="1"/>
        <end position="26"/>
    </location>
</feature>
<sequence length="303" mass="33865">RKRNRQPLTSNPLENDSPTPPLSFFENESGGEGNVFKKQGVVCCSSKVCVYIYLSHSSYFPCRLEEKNASANIWKTKDLLAFGNGRENRKISQPGKSAHCSTETGSTQQKIAGHPKASQSSKAWAAGQKYSTTTQWPAVADTVPRGLQDRGTSYAFKQAPCQQKANERKAAKLQENDNSLRMICAVIESMKHWSQFTHKAPLLFEVLGTLDSAVTPGPYSAKTFLLRDGKETVSCVFYEIDWDLPRLIRGQVHRCVGNYDTKRKVFQCVSVRPATVTEQQTFQDFVKASDVEMSKYVKSSNET</sequence>
<proteinExistence type="predicted"/>
<name>A0A8D2L4G4_VARKO</name>
<dbReference type="GO" id="GO:0000711">
    <property type="term" value="P:meiotic DNA repair synthesis"/>
    <property type="evidence" value="ECO:0007669"/>
    <property type="project" value="InterPro"/>
</dbReference>
<dbReference type="AlphaFoldDB" id="A0A8D2L4G4"/>
<feature type="compositionally biased region" description="Polar residues" evidence="1">
    <location>
        <begin position="1"/>
        <end position="17"/>
    </location>
</feature>
<accession>A0A8D2L4G4</accession>
<organism evidence="2 3">
    <name type="scientific">Varanus komodoensis</name>
    <name type="common">Komodo dragon</name>
    <dbReference type="NCBI Taxonomy" id="61221"/>
    <lineage>
        <taxon>Eukaryota</taxon>
        <taxon>Metazoa</taxon>
        <taxon>Chordata</taxon>
        <taxon>Craniata</taxon>
        <taxon>Vertebrata</taxon>
        <taxon>Euteleostomi</taxon>
        <taxon>Lepidosauria</taxon>
        <taxon>Squamata</taxon>
        <taxon>Bifurcata</taxon>
        <taxon>Unidentata</taxon>
        <taxon>Episquamata</taxon>
        <taxon>Toxicofera</taxon>
        <taxon>Anguimorpha</taxon>
        <taxon>Paleoanguimorpha</taxon>
        <taxon>Varanoidea</taxon>
        <taxon>Varanidae</taxon>
        <taxon>Varanus</taxon>
    </lineage>
</organism>
<evidence type="ECO:0000256" key="1">
    <source>
        <dbReference type="SAM" id="MobiDB-lite"/>
    </source>
</evidence>
<dbReference type="Ensembl" id="ENSVKKT00000016949.1">
    <property type="protein sequence ID" value="ENSVKKP00000016548.1"/>
    <property type="gene ID" value="ENSVKKG00000011306.1"/>
</dbReference>
<dbReference type="PANTHER" id="PTHR35258">
    <property type="entry name" value="SPERMATOGENESIS-ASSOCIATED PROTEIN 22"/>
    <property type="match status" value="1"/>
</dbReference>
<dbReference type="Proteomes" id="UP000694545">
    <property type="component" value="Unplaced"/>
</dbReference>
<dbReference type="InterPro" id="IPR033536">
    <property type="entry name" value="Spata22"/>
</dbReference>
<dbReference type="GO" id="GO:0007129">
    <property type="term" value="P:homologous chromosome pairing at meiosis"/>
    <property type="evidence" value="ECO:0007669"/>
    <property type="project" value="InterPro"/>
</dbReference>
<feature type="compositionally biased region" description="Polar residues" evidence="1">
    <location>
        <begin position="99"/>
        <end position="110"/>
    </location>
</feature>
<reference evidence="2" key="2">
    <citation type="submission" date="2025-09" db="UniProtKB">
        <authorList>
            <consortium name="Ensembl"/>
        </authorList>
    </citation>
    <scope>IDENTIFICATION</scope>
</reference>